<dbReference type="RefSeq" id="WP_075698907.1">
    <property type="nucleotide sequence ID" value="NZ_CP074126.1"/>
</dbReference>
<accession>A0ABX8AHM8</accession>
<evidence type="ECO:0000259" key="2">
    <source>
        <dbReference type="Pfam" id="PF00857"/>
    </source>
</evidence>
<dbReference type="EMBL" id="CP074126">
    <property type="protein sequence ID" value="QUS54575.1"/>
    <property type="molecule type" value="Genomic_DNA"/>
</dbReference>
<organism evidence="3 4">
    <name type="scientific">Pseudovibrio brasiliensis</name>
    <dbReference type="NCBI Taxonomy" id="1898042"/>
    <lineage>
        <taxon>Bacteria</taxon>
        <taxon>Pseudomonadati</taxon>
        <taxon>Pseudomonadota</taxon>
        <taxon>Alphaproteobacteria</taxon>
        <taxon>Hyphomicrobiales</taxon>
        <taxon>Stappiaceae</taxon>
        <taxon>Pseudovibrio</taxon>
    </lineage>
</organism>
<feature type="domain" description="Isochorismatase-like" evidence="2">
    <location>
        <begin position="45"/>
        <end position="215"/>
    </location>
</feature>
<proteinExistence type="predicted"/>
<dbReference type="Gene3D" id="3.40.50.850">
    <property type="entry name" value="Isochorismatase-like"/>
    <property type="match status" value="1"/>
</dbReference>
<dbReference type="CDD" id="cd00431">
    <property type="entry name" value="cysteine_hydrolases"/>
    <property type="match status" value="1"/>
</dbReference>
<dbReference type="PANTHER" id="PTHR43540:SF6">
    <property type="entry name" value="ISOCHORISMATASE-LIKE DOMAIN-CONTAINING PROTEIN"/>
    <property type="match status" value="1"/>
</dbReference>
<evidence type="ECO:0000313" key="3">
    <source>
        <dbReference type="EMBL" id="QUS54575.1"/>
    </source>
</evidence>
<dbReference type="InterPro" id="IPR050272">
    <property type="entry name" value="Isochorismatase-like_hydrls"/>
</dbReference>
<dbReference type="PANTHER" id="PTHR43540">
    <property type="entry name" value="PEROXYUREIDOACRYLATE/UREIDOACRYLATE AMIDOHYDROLASE-RELATED"/>
    <property type="match status" value="1"/>
</dbReference>
<keyword evidence="1 3" id="KW-0378">Hydrolase</keyword>
<dbReference type="SUPFAM" id="SSF52499">
    <property type="entry name" value="Isochorismatase-like hydrolases"/>
    <property type="match status" value="1"/>
</dbReference>
<keyword evidence="4" id="KW-1185">Reference proteome</keyword>
<evidence type="ECO:0000313" key="4">
    <source>
        <dbReference type="Proteomes" id="UP000680706"/>
    </source>
</evidence>
<dbReference type="InterPro" id="IPR036380">
    <property type="entry name" value="Isochorismatase-like_sf"/>
</dbReference>
<name>A0ABX8AHM8_9HYPH</name>
<protein>
    <submittedName>
        <fullName evidence="3">Cysteine hydrolase</fullName>
    </submittedName>
</protein>
<reference evidence="3 4" key="1">
    <citation type="journal article" date="2021" name="Angew. Chem. Int. Ed. Engl.">
        <title>A novel family of nonribosomal peptides modulate collective behavior in Pseudovibrio bacteria isolated from marine sponges.</title>
        <authorList>
            <person name="Ioca L.P."/>
            <person name="Dai Y."/>
            <person name="Kunakom S."/>
            <person name="Diaz-Espinosa J."/>
            <person name="Krunic A."/>
            <person name="Crnkovic C.M."/>
            <person name="Orjala J."/>
            <person name="Sanchez L.M."/>
            <person name="Ferreira A.G."/>
            <person name="Berlinck R.G.S."/>
            <person name="Eustaquio A.S."/>
        </authorList>
    </citation>
    <scope>NUCLEOTIDE SEQUENCE [LARGE SCALE GENOMIC DNA]</scope>
    <source>
        <strain evidence="3 4">Ab134</strain>
    </source>
</reference>
<dbReference type="Proteomes" id="UP000680706">
    <property type="component" value="Chromosome"/>
</dbReference>
<evidence type="ECO:0000256" key="1">
    <source>
        <dbReference type="ARBA" id="ARBA00022801"/>
    </source>
</evidence>
<dbReference type="Pfam" id="PF00857">
    <property type="entry name" value="Isochorismatase"/>
    <property type="match status" value="1"/>
</dbReference>
<sequence length="225" mass="24874">MSVWSAVGLVVLVLVVGLGYTVQRLVRLQGPTKGEIIDRSICDQTALLVIDVQEDFTKNTRKRRWPTGYVEERIGRINRLADEAQRRGEPVIAVRHIHKGVVVNFLAKLMMEGLGTNGSDGLGLDKRLTIHSDMDIVKHIGDTFSNWELDKALAARKVGTLKIVGLDGCHCVRSTALGALNRGYEVELVEDAVLSIDPKAWEGCRTELAEKGVWMVKPAELAEIH</sequence>
<dbReference type="GO" id="GO:0016787">
    <property type="term" value="F:hydrolase activity"/>
    <property type="evidence" value="ECO:0007669"/>
    <property type="project" value="UniProtKB-KW"/>
</dbReference>
<gene>
    <name evidence="3" type="ORF">KGB56_14370</name>
</gene>
<dbReference type="InterPro" id="IPR000868">
    <property type="entry name" value="Isochorismatase-like_dom"/>
</dbReference>